<sequence length="253" mass="28124">MAQSATLLTETLLSKGRYLARFAGTDADLHAAQELRSQCFGTVKPDRDPYDSRCRHILIEERDTRALIGCFRMLMLESGQDIPQSYAAQYYDLSRLSSYEGRMAEVGRFCIREGAGDADILRIAWGAITALVDAEDIRMLFGCSSFAGTEAAPYLDTFALLRQRHLAPGMWQPVIKAPQVVRFDSLPARVPDQKVALRHMPPLLRTYLLMGGWVSDHAVVDEGLNTLHVFTGVDVGAIPETRKRLLRAVATPV</sequence>
<evidence type="ECO:0000256" key="7">
    <source>
        <dbReference type="ARBA" id="ARBA00039058"/>
    </source>
</evidence>
<dbReference type="PANTHER" id="PTHR37323">
    <property type="entry name" value="GCN5-RELATED N-ACETYLTRANSFERASE"/>
    <property type="match status" value="1"/>
</dbReference>
<reference evidence="11 12" key="1">
    <citation type="submission" date="2023-02" db="EMBL/GenBank/DDBJ databases">
        <title>Population genomics of bacteria associated with diatom.</title>
        <authorList>
            <person name="Xie J."/>
            <person name="Wang H."/>
        </authorList>
    </citation>
    <scope>NUCLEOTIDE SEQUENCE [LARGE SCALE GENOMIC DNA]</scope>
    <source>
        <strain evidence="11 12">PT47_8</strain>
    </source>
</reference>
<dbReference type="InterPro" id="IPR016181">
    <property type="entry name" value="Acyl_CoA_acyltransferase"/>
</dbReference>
<keyword evidence="3 11" id="KW-0808">Transferase</keyword>
<keyword evidence="2" id="KW-0444">Lipid biosynthesis</keyword>
<dbReference type="SUPFAM" id="SSF55729">
    <property type="entry name" value="Acyl-CoA N-acyltransferases (Nat)"/>
    <property type="match status" value="1"/>
</dbReference>
<evidence type="ECO:0000256" key="5">
    <source>
        <dbReference type="ARBA" id="ARBA00023315"/>
    </source>
</evidence>
<dbReference type="PANTHER" id="PTHR37323:SF1">
    <property type="entry name" value="L-ORNITHINE N(ALPHA)-ACYLTRANSFERASE"/>
    <property type="match status" value="1"/>
</dbReference>
<comment type="caution">
    <text evidence="11">The sequence shown here is derived from an EMBL/GenBank/DDBJ whole genome shotgun (WGS) entry which is preliminary data.</text>
</comment>
<dbReference type="Proteomes" id="UP001218364">
    <property type="component" value="Unassembled WGS sequence"/>
</dbReference>
<dbReference type="InterPro" id="IPR052351">
    <property type="entry name" value="Ornithine_N-alpha-AT"/>
</dbReference>
<comment type="pathway">
    <text evidence="1">Lipid metabolism.</text>
</comment>
<evidence type="ECO:0000313" key="11">
    <source>
        <dbReference type="EMBL" id="MDE4164316.1"/>
    </source>
</evidence>
<dbReference type="RefSeq" id="WP_274839282.1">
    <property type="nucleotide sequence ID" value="NZ_JARCJF010000001.1"/>
</dbReference>
<evidence type="ECO:0000256" key="6">
    <source>
        <dbReference type="ARBA" id="ARBA00038095"/>
    </source>
</evidence>
<evidence type="ECO:0000256" key="8">
    <source>
        <dbReference type="ARBA" id="ARBA00039866"/>
    </source>
</evidence>
<evidence type="ECO:0000313" key="12">
    <source>
        <dbReference type="Proteomes" id="UP001218364"/>
    </source>
</evidence>
<protein>
    <recommendedName>
        <fullName evidence="8">L-ornithine N(alpha)-acyltransferase</fullName>
        <ecNumber evidence="7">2.3.2.30</ecNumber>
    </recommendedName>
</protein>
<keyword evidence="5 11" id="KW-0012">Acyltransferase</keyword>
<comment type="catalytic activity">
    <reaction evidence="10">
        <text>a (3R)-hydroxyacyl-[ACP] + L-ornithine = a lyso-ornithine lipid + holo-[ACP] + H(+)</text>
        <dbReference type="Rhea" id="RHEA:20633"/>
        <dbReference type="Rhea" id="RHEA-COMP:9685"/>
        <dbReference type="Rhea" id="RHEA-COMP:9945"/>
        <dbReference type="ChEBI" id="CHEBI:15378"/>
        <dbReference type="ChEBI" id="CHEBI:46911"/>
        <dbReference type="ChEBI" id="CHEBI:64479"/>
        <dbReference type="ChEBI" id="CHEBI:78827"/>
        <dbReference type="ChEBI" id="CHEBI:138482"/>
        <dbReference type="EC" id="2.3.2.30"/>
    </reaction>
    <physiologicalReaction direction="left-to-right" evidence="10">
        <dbReference type="Rhea" id="RHEA:20634"/>
    </physiologicalReaction>
</comment>
<dbReference type="GO" id="GO:0006629">
    <property type="term" value="P:lipid metabolic process"/>
    <property type="evidence" value="ECO:0007669"/>
    <property type="project" value="UniProtKB-KW"/>
</dbReference>
<comment type="similarity">
    <text evidence="6">Belongs to the acetyltransferase family. OlsB subfamily.</text>
</comment>
<organism evidence="11 12">
    <name type="scientific">Phaeobacter gallaeciensis</name>
    <dbReference type="NCBI Taxonomy" id="60890"/>
    <lineage>
        <taxon>Bacteria</taxon>
        <taxon>Pseudomonadati</taxon>
        <taxon>Pseudomonadota</taxon>
        <taxon>Alphaproteobacteria</taxon>
        <taxon>Rhodobacterales</taxon>
        <taxon>Roseobacteraceae</taxon>
        <taxon>Phaeobacter</taxon>
    </lineage>
</organism>
<evidence type="ECO:0000256" key="9">
    <source>
        <dbReference type="ARBA" id="ARBA00045724"/>
    </source>
</evidence>
<dbReference type="Pfam" id="PF13444">
    <property type="entry name" value="Acetyltransf_5"/>
    <property type="match status" value="1"/>
</dbReference>
<keyword evidence="4" id="KW-0443">Lipid metabolism</keyword>
<name>A0ABD4X4J4_9RHOB</name>
<accession>A0ABD4X4J4</accession>
<evidence type="ECO:0000256" key="1">
    <source>
        <dbReference type="ARBA" id="ARBA00005189"/>
    </source>
</evidence>
<evidence type="ECO:0000256" key="4">
    <source>
        <dbReference type="ARBA" id="ARBA00023098"/>
    </source>
</evidence>
<evidence type="ECO:0000256" key="2">
    <source>
        <dbReference type="ARBA" id="ARBA00022516"/>
    </source>
</evidence>
<proteinExistence type="inferred from homology"/>
<evidence type="ECO:0000256" key="3">
    <source>
        <dbReference type="ARBA" id="ARBA00022679"/>
    </source>
</evidence>
<dbReference type="EMBL" id="JARCJK010000001">
    <property type="protein sequence ID" value="MDE4164316.1"/>
    <property type="molecule type" value="Genomic_DNA"/>
</dbReference>
<dbReference type="AlphaFoldDB" id="A0ABD4X4J4"/>
<dbReference type="Gene3D" id="3.40.630.30">
    <property type="match status" value="1"/>
</dbReference>
<comment type="function">
    <text evidence="9">Catalyzes the first step in the biosynthesis of ornithine lipids, which are phosphorus-free membrane lipids. Catalyzes the 3-hydroxyacyl-acyl carrier protein-dependent acylation of ornithine to form lyso-ornithine lipid (LOL).</text>
</comment>
<evidence type="ECO:0000256" key="10">
    <source>
        <dbReference type="ARBA" id="ARBA00047785"/>
    </source>
</evidence>
<dbReference type="EC" id="2.3.2.30" evidence="7"/>
<gene>
    <name evidence="11" type="ORF">PXK24_01325</name>
</gene>
<dbReference type="GO" id="GO:0043810">
    <property type="term" value="F:ornithine-acyl [acyl carrier protein] N-acyltransferase activity"/>
    <property type="evidence" value="ECO:0007669"/>
    <property type="project" value="UniProtKB-EC"/>
</dbReference>